<evidence type="ECO:0008006" key="3">
    <source>
        <dbReference type="Google" id="ProtNLM"/>
    </source>
</evidence>
<dbReference type="STRING" id="1513793.SAMN06296036_109200"/>
<evidence type="ECO:0000313" key="1">
    <source>
        <dbReference type="EMBL" id="SMF30899.1"/>
    </source>
</evidence>
<dbReference type="Proteomes" id="UP000192907">
    <property type="component" value="Unassembled WGS sequence"/>
</dbReference>
<organism evidence="1 2">
    <name type="scientific">Pseudobacteriovorax antillogorgiicola</name>
    <dbReference type="NCBI Taxonomy" id="1513793"/>
    <lineage>
        <taxon>Bacteria</taxon>
        <taxon>Pseudomonadati</taxon>
        <taxon>Bdellovibrionota</taxon>
        <taxon>Oligoflexia</taxon>
        <taxon>Oligoflexales</taxon>
        <taxon>Pseudobacteriovoracaceae</taxon>
        <taxon>Pseudobacteriovorax</taxon>
    </lineage>
</organism>
<sequence>MSKSFAIITPSYHVDAERCALLVDSFRKYITENAKHYIIVPKKDRALFEPMAGGRVEILFQDDLMPGWLLPLFFTSKWWLSLKTLPVRGWIRQQIVKLSAAIACDADYMLFMDSDCFFTRPFDPESLLDQEGRIPLFRETIEEIPKYRKWYECGAKILGINETIKVNLNYVGPFIFWTRADLLALLERLEQISGKSWQEVVCRQIDFSEYTVYGMFIEYIRRENSQHYHDNTIRTINYWPETPASFEDLLKLQGTISPEHFGAMISSKSNTPVESIVKAFNISA</sequence>
<name>A0A1Y6BVK6_9BACT</name>
<dbReference type="EMBL" id="FWZT01000009">
    <property type="protein sequence ID" value="SMF30899.1"/>
    <property type="molecule type" value="Genomic_DNA"/>
</dbReference>
<keyword evidence="2" id="KW-1185">Reference proteome</keyword>
<evidence type="ECO:0000313" key="2">
    <source>
        <dbReference type="Proteomes" id="UP000192907"/>
    </source>
</evidence>
<dbReference type="AlphaFoldDB" id="A0A1Y6BVK6"/>
<protein>
    <recommendedName>
        <fullName evidence="3">Nucleotide-diphospho-sugar transferase</fullName>
    </recommendedName>
</protein>
<gene>
    <name evidence="1" type="ORF">SAMN06296036_109200</name>
</gene>
<dbReference type="OrthoDB" id="571298at2"/>
<dbReference type="RefSeq" id="WP_132319160.1">
    <property type="nucleotide sequence ID" value="NZ_FWZT01000009.1"/>
</dbReference>
<dbReference type="Pfam" id="PF20102">
    <property type="entry name" value="DUF6492"/>
    <property type="match status" value="1"/>
</dbReference>
<proteinExistence type="predicted"/>
<reference evidence="2" key="1">
    <citation type="submission" date="2017-04" db="EMBL/GenBank/DDBJ databases">
        <authorList>
            <person name="Varghese N."/>
            <person name="Submissions S."/>
        </authorList>
    </citation>
    <scope>NUCLEOTIDE SEQUENCE [LARGE SCALE GENOMIC DNA]</scope>
    <source>
        <strain evidence="2">RKEM611</strain>
    </source>
</reference>
<accession>A0A1Y6BVK6</accession>
<dbReference type="InterPro" id="IPR045499">
    <property type="entry name" value="DUF6492"/>
</dbReference>